<evidence type="ECO:0000313" key="12">
    <source>
        <dbReference type="Proteomes" id="UP000429523"/>
    </source>
</evidence>
<evidence type="ECO:0000313" key="5">
    <source>
        <dbReference type="EMBL" id="KAE9107664.1"/>
    </source>
</evidence>
<evidence type="ECO:0000313" key="16">
    <source>
        <dbReference type="Proteomes" id="UP000440732"/>
    </source>
</evidence>
<evidence type="ECO:0000313" key="11">
    <source>
        <dbReference type="EMBL" id="KAE9312678.1"/>
    </source>
</evidence>
<dbReference type="Proteomes" id="UP000429523">
    <property type="component" value="Unassembled WGS sequence"/>
</dbReference>
<dbReference type="Proteomes" id="UP000476176">
    <property type="component" value="Unassembled WGS sequence"/>
</dbReference>
<dbReference type="EMBL" id="QXFW01002201">
    <property type="protein sequence ID" value="KAE8980946.1"/>
    <property type="molecule type" value="Genomic_DNA"/>
</dbReference>
<dbReference type="EMBL" id="QXFY01002240">
    <property type="protein sequence ID" value="KAE9300627.1"/>
    <property type="molecule type" value="Genomic_DNA"/>
</dbReference>
<dbReference type="EMBL" id="QXGD01002212">
    <property type="protein sequence ID" value="KAE9191902.1"/>
    <property type="molecule type" value="Genomic_DNA"/>
</dbReference>
<dbReference type="Proteomes" id="UP000488956">
    <property type="component" value="Unassembled WGS sequence"/>
</dbReference>
<dbReference type="EMBL" id="QXFX01002195">
    <property type="protein sequence ID" value="KAE9079627.1"/>
    <property type="molecule type" value="Genomic_DNA"/>
</dbReference>
<gene>
    <name evidence="11" type="ORF">PF001_g9108</name>
    <name evidence="8" type="ORF">PF002_g24360</name>
    <name evidence="9" type="ORF">PF004_g11672</name>
    <name evidence="7" type="ORF">PF005_g23318</name>
    <name evidence="6" type="ORF">PF006_g9184</name>
    <name evidence="5" type="ORF">PF007_g12953</name>
    <name evidence="10" type="ORF">PF008_g22959</name>
    <name evidence="2" type="ORF">PF009_g24055</name>
    <name evidence="4" type="ORF">PF010_g22684</name>
    <name evidence="3" type="ORF">PF011_g22222</name>
</gene>
<comment type="caution">
    <text evidence="5">The sequence shown here is derived from an EMBL/GenBank/DDBJ whole genome shotgun (WGS) entry which is preliminary data.</text>
</comment>
<evidence type="ECO:0000313" key="10">
    <source>
        <dbReference type="EMBL" id="KAE9300627.1"/>
    </source>
</evidence>
<evidence type="ECO:0000313" key="17">
    <source>
        <dbReference type="Proteomes" id="UP000441208"/>
    </source>
</evidence>
<keyword evidence="13" id="KW-1185">Reference proteome</keyword>
<evidence type="ECO:0000313" key="7">
    <source>
        <dbReference type="EMBL" id="KAE9180332.1"/>
    </source>
</evidence>
<organism evidence="5 17">
    <name type="scientific">Phytophthora fragariae</name>
    <dbReference type="NCBI Taxonomy" id="53985"/>
    <lineage>
        <taxon>Eukaryota</taxon>
        <taxon>Sar</taxon>
        <taxon>Stramenopiles</taxon>
        <taxon>Oomycota</taxon>
        <taxon>Peronosporomycetes</taxon>
        <taxon>Peronosporales</taxon>
        <taxon>Peronosporaceae</taxon>
        <taxon>Phytophthora</taxon>
    </lineage>
</organism>
<name>A0A6A3S0Q2_9STRA</name>
<proteinExistence type="predicted"/>
<evidence type="ECO:0000313" key="21">
    <source>
        <dbReference type="Proteomes" id="UP000488956"/>
    </source>
</evidence>
<evidence type="ECO:0000313" key="2">
    <source>
        <dbReference type="EMBL" id="KAE8925739.1"/>
    </source>
</evidence>
<evidence type="ECO:0000313" key="15">
    <source>
        <dbReference type="Proteomes" id="UP000440367"/>
    </source>
</evidence>
<dbReference type="Proteomes" id="UP000441208">
    <property type="component" value="Unassembled WGS sequence"/>
</dbReference>
<dbReference type="Proteomes" id="UP000440732">
    <property type="component" value="Unassembled WGS sequence"/>
</dbReference>
<evidence type="ECO:0000313" key="19">
    <source>
        <dbReference type="Proteomes" id="UP000476176"/>
    </source>
</evidence>
<dbReference type="Proteomes" id="UP000486351">
    <property type="component" value="Unassembled WGS sequence"/>
</dbReference>
<dbReference type="EMBL" id="QXGE01000431">
    <property type="protein sequence ID" value="KAE9312678.1"/>
    <property type="molecule type" value="Genomic_DNA"/>
</dbReference>
<evidence type="ECO:0000313" key="20">
    <source>
        <dbReference type="Proteomes" id="UP000486351"/>
    </source>
</evidence>
<dbReference type="Proteomes" id="UP000437068">
    <property type="component" value="Unassembled WGS sequence"/>
</dbReference>
<evidence type="ECO:0000313" key="18">
    <source>
        <dbReference type="Proteomes" id="UP000460718"/>
    </source>
</evidence>
<dbReference type="EMBL" id="QXGF01002196">
    <property type="protein sequence ID" value="KAE8925739.1"/>
    <property type="molecule type" value="Genomic_DNA"/>
</dbReference>
<dbReference type="Proteomes" id="UP000440367">
    <property type="component" value="Unassembled WGS sequence"/>
</dbReference>
<sequence length="95" mass="10231">MEVVAEHERIPDVCPSHLPPEPGAPTLRDVQGRPSYAQLAIAAFNLSLESVQPNETTEDLSTYEVLRLLPADALTTVRFDVATASAPTYAQLADA</sequence>
<reference evidence="12 13" key="1">
    <citation type="submission" date="2018-08" db="EMBL/GenBank/DDBJ databases">
        <title>Genomic investigation of the strawberry pathogen Phytophthora fragariae indicates pathogenicity is determined by transcriptional variation in three key races.</title>
        <authorList>
            <person name="Adams T.M."/>
            <person name="Armitage A.D."/>
            <person name="Sobczyk M.K."/>
            <person name="Bates H.J."/>
            <person name="Dunwell J.M."/>
            <person name="Nellist C.F."/>
            <person name="Harrison R.J."/>
        </authorList>
    </citation>
    <scope>NUCLEOTIDE SEQUENCE [LARGE SCALE GENOMIC DNA]</scope>
    <source>
        <strain evidence="11 14">A4</strain>
        <strain evidence="8 15">BC-1</strain>
        <strain evidence="9 19">BC-23</strain>
        <strain evidence="7 13">NOV-27</strain>
        <strain evidence="6 16">NOV-5</strain>
        <strain evidence="5 17">NOV-71</strain>
        <strain evidence="10 20">NOV-77</strain>
        <strain evidence="2 12">NOV-9</strain>
        <strain evidence="4 21">ONT-3</strain>
        <strain evidence="3 18">SCRP245</strain>
    </source>
</reference>
<protein>
    <submittedName>
        <fullName evidence="5">Uncharacterized protein</fullName>
    </submittedName>
</protein>
<dbReference type="EMBL" id="QXGC01000646">
    <property type="protein sequence ID" value="KAE9226330.1"/>
    <property type="molecule type" value="Genomic_DNA"/>
</dbReference>
<dbReference type="EMBL" id="QXGB01002206">
    <property type="protein sequence ID" value="KAE9180332.1"/>
    <property type="molecule type" value="Genomic_DNA"/>
</dbReference>
<feature type="compositionally biased region" description="Basic and acidic residues" evidence="1">
    <location>
        <begin position="1"/>
        <end position="11"/>
    </location>
</feature>
<accession>A0A6A3S0Q2</accession>
<dbReference type="Proteomes" id="UP000460718">
    <property type="component" value="Unassembled WGS sequence"/>
</dbReference>
<dbReference type="Proteomes" id="UP000433483">
    <property type="component" value="Unassembled WGS sequence"/>
</dbReference>
<dbReference type="AlphaFoldDB" id="A0A6A3S0Q2"/>
<evidence type="ECO:0000313" key="14">
    <source>
        <dbReference type="Proteomes" id="UP000437068"/>
    </source>
</evidence>
<evidence type="ECO:0000313" key="6">
    <source>
        <dbReference type="EMBL" id="KAE9146015.1"/>
    </source>
</evidence>
<evidence type="ECO:0000313" key="13">
    <source>
        <dbReference type="Proteomes" id="UP000433483"/>
    </source>
</evidence>
<dbReference type="EMBL" id="QXFZ01000698">
    <property type="protein sequence ID" value="KAE9107664.1"/>
    <property type="molecule type" value="Genomic_DNA"/>
</dbReference>
<feature type="region of interest" description="Disordered" evidence="1">
    <location>
        <begin position="1"/>
        <end position="29"/>
    </location>
</feature>
<evidence type="ECO:0000313" key="8">
    <source>
        <dbReference type="EMBL" id="KAE9191902.1"/>
    </source>
</evidence>
<evidence type="ECO:0000256" key="1">
    <source>
        <dbReference type="SAM" id="MobiDB-lite"/>
    </source>
</evidence>
<dbReference type="EMBL" id="QXGA01000434">
    <property type="protein sequence ID" value="KAE9146015.1"/>
    <property type="molecule type" value="Genomic_DNA"/>
</dbReference>
<evidence type="ECO:0000313" key="9">
    <source>
        <dbReference type="EMBL" id="KAE9226330.1"/>
    </source>
</evidence>
<evidence type="ECO:0000313" key="4">
    <source>
        <dbReference type="EMBL" id="KAE9079627.1"/>
    </source>
</evidence>
<evidence type="ECO:0000313" key="3">
    <source>
        <dbReference type="EMBL" id="KAE8980946.1"/>
    </source>
</evidence>